<reference evidence="2 3" key="1">
    <citation type="submission" date="2020-06" db="EMBL/GenBank/DDBJ databases">
        <authorList>
            <person name="Criscuolo A."/>
        </authorList>
    </citation>
    <scope>NUCLEOTIDE SEQUENCE [LARGE SCALE GENOMIC DNA]</scope>
    <source>
        <strain evidence="2">PXU-55</strain>
    </source>
</reference>
<dbReference type="RefSeq" id="WP_180856474.1">
    <property type="nucleotide sequence ID" value="NZ_CAIJDE010000028.1"/>
</dbReference>
<dbReference type="InterPro" id="IPR018756">
    <property type="entry name" value="DUF2314"/>
</dbReference>
<comment type="caution">
    <text evidence="2">The sequence shown here is derived from an EMBL/GenBank/DDBJ whole genome shotgun (WGS) entry which is preliminary data.</text>
</comment>
<protein>
    <recommendedName>
        <fullName evidence="1">DUF2314 domain-containing protein</fullName>
    </recommendedName>
</protein>
<feature type="domain" description="DUF2314" evidence="1">
    <location>
        <begin position="38"/>
        <end position="160"/>
    </location>
</feature>
<evidence type="ECO:0000259" key="1">
    <source>
        <dbReference type="Pfam" id="PF10077"/>
    </source>
</evidence>
<proteinExistence type="predicted"/>
<evidence type="ECO:0000313" key="2">
    <source>
        <dbReference type="EMBL" id="CAC9972874.1"/>
    </source>
</evidence>
<sequence>MKTKLLVLITILCLVSCKESNKIERENEPAIYGVESEDKEMNAAIEKANQTLNDFNIGLSNPKAQSQALKVAFTDSNGTEHMWVGNVEFNNGKYSGILNNDPEFVTEYKAGDKIDIDSSKISDWMYLENGKLFGGYTIKVLRNRMTDEERKQFDAESGMQID</sequence>
<dbReference type="EMBL" id="CAIJDE010000028">
    <property type="protein sequence ID" value="CAC9972874.1"/>
    <property type="molecule type" value="Genomic_DNA"/>
</dbReference>
<organism evidence="2 3">
    <name type="scientific">Flavobacterium panici</name>
    <dbReference type="NCBI Taxonomy" id="2654843"/>
    <lineage>
        <taxon>Bacteria</taxon>
        <taxon>Pseudomonadati</taxon>
        <taxon>Bacteroidota</taxon>
        <taxon>Flavobacteriia</taxon>
        <taxon>Flavobacteriales</taxon>
        <taxon>Flavobacteriaceae</taxon>
        <taxon>Flavobacterium</taxon>
    </lineage>
</organism>
<dbReference type="Pfam" id="PF10077">
    <property type="entry name" value="DUF2314"/>
    <property type="match status" value="1"/>
</dbReference>
<dbReference type="AlphaFoldDB" id="A0A9N8P0B3"/>
<name>A0A9N8P0B3_9FLAO</name>
<gene>
    <name evidence="2" type="ORF">FLAPXU55_00553</name>
</gene>
<accession>A0A9N8P0B3</accession>
<keyword evidence="3" id="KW-1185">Reference proteome</keyword>
<evidence type="ECO:0000313" key="3">
    <source>
        <dbReference type="Proteomes" id="UP000533639"/>
    </source>
</evidence>
<dbReference type="Proteomes" id="UP000533639">
    <property type="component" value="Unassembled WGS sequence"/>
</dbReference>